<dbReference type="GO" id="GO:0016829">
    <property type="term" value="F:lyase activity"/>
    <property type="evidence" value="ECO:0007669"/>
    <property type="project" value="UniProtKB-KW"/>
</dbReference>
<dbReference type="PANTHER" id="PTHR32308:SF10">
    <property type="entry name" value="CITRATE LYASE SUBUNIT BETA"/>
    <property type="match status" value="1"/>
</dbReference>
<dbReference type="SUPFAM" id="SSF51621">
    <property type="entry name" value="Phosphoenolpyruvate/pyruvate domain"/>
    <property type="match status" value="1"/>
</dbReference>
<dbReference type="EMBL" id="JADBDZ010000001">
    <property type="protein sequence ID" value="MBE1535036.1"/>
    <property type="molecule type" value="Genomic_DNA"/>
</dbReference>
<name>A0ABR9JXG3_9ACTN</name>
<dbReference type="Gene3D" id="3.20.20.60">
    <property type="entry name" value="Phosphoenolpyruvate-binding domains"/>
    <property type="match status" value="2"/>
</dbReference>
<dbReference type="InterPro" id="IPR040442">
    <property type="entry name" value="Pyrv_kinase-like_dom_sf"/>
</dbReference>
<dbReference type="Proteomes" id="UP000627838">
    <property type="component" value="Unassembled WGS sequence"/>
</dbReference>
<evidence type="ECO:0000256" key="2">
    <source>
        <dbReference type="ARBA" id="ARBA00022723"/>
    </source>
</evidence>
<proteinExistence type="predicted"/>
<dbReference type="InterPro" id="IPR039480">
    <property type="entry name" value="C-C_Bond_Lyase-like"/>
</dbReference>
<comment type="caution">
    <text evidence="5">The sequence shown here is derived from an EMBL/GenBank/DDBJ whole genome shotgun (WGS) entry which is preliminary data.</text>
</comment>
<evidence type="ECO:0000256" key="4">
    <source>
        <dbReference type="SAM" id="MobiDB-lite"/>
    </source>
</evidence>
<dbReference type="PANTHER" id="PTHR32308">
    <property type="entry name" value="LYASE BETA SUBUNIT, PUTATIVE (AFU_ORTHOLOGUE AFUA_4G13030)-RELATED"/>
    <property type="match status" value="1"/>
</dbReference>
<reference evidence="5 6" key="1">
    <citation type="submission" date="2020-10" db="EMBL/GenBank/DDBJ databases">
        <title>Sequencing the genomes of 1000 actinobacteria strains.</title>
        <authorList>
            <person name="Klenk H.-P."/>
        </authorList>
    </citation>
    <scope>NUCLEOTIDE SEQUENCE [LARGE SCALE GENOMIC DNA]</scope>
    <source>
        <strain evidence="5 6">DSM 46744</strain>
    </source>
</reference>
<keyword evidence="2" id="KW-0479">Metal-binding</keyword>
<gene>
    <name evidence="5" type="ORF">H4W34_004869</name>
</gene>
<protein>
    <submittedName>
        <fullName evidence="5">Citrate lyase beta subunit</fullName>
    </submittedName>
</protein>
<sequence length="404" mass="43297">MHHPGTGRTEPDGGSRRSGMRHFDHVDAARRKHLFFRHPRPFDRHDDPAVLAVALGATLYCPATRPALSTAIGKAARRGVKSMVVCLEDAIADGDVVRGEANLVAAFADLHARGGAAPLLFVRVRAPRQIGDLIDRLGDAAELLSGFVLPKFSASAGGAFLDALADTAARGGLPLLAMPVIESPETVYAETRAEMLDDVARLLAKHRDRILAVRLGATDMSAAYGLRRPPDLTIYDIRPVAGVISDVVNVLGRADGTGFVITGPVWEYFSAGERMFKPQLRSTPFDAQRAAPLRQRLITSDLDGLIREVHLDKANGLTGKTVIHPSHVAAVHALSVVTHEEYCDAADILGVAGGGAMASAYANKMNEAKPHRAWAERLMLRARVFGVAAEDVTFVELLEAADVP</sequence>
<keyword evidence="6" id="KW-1185">Reference proteome</keyword>
<evidence type="ECO:0000256" key="1">
    <source>
        <dbReference type="ARBA" id="ARBA00001946"/>
    </source>
</evidence>
<dbReference type="Pfam" id="PF15617">
    <property type="entry name" value="C-C_Bond_Lyase"/>
    <property type="match status" value="1"/>
</dbReference>
<accession>A0ABR9JXG3</accession>
<feature type="compositionally biased region" description="Basic and acidic residues" evidence="4">
    <location>
        <begin position="9"/>
        <end position="20"/>
    </location>
</feature>
<evidence type="ECO:0000313" key="6">
    <source>
        <dbReference type="Proteomes" id="UP000627838"/>
    </source>
</evidence>
<evidence type="ECO:0000313" key="5">
    <source>
        <dbReference type="EMBL" id="MBE1535036.1"/>
    </source>
</evidence>
<evidence type="ECO:0000256" key="3">
    <source>
        <dbReference type="ARBA" id="ARBA00022842"/>
    </source>
</evidence>
<keyword evidence="3" id="KW-0460">Magnesium</keyword>
<dbReference type="InterPro" id="IPR015813">
    <property type="entry name" value="Pyrv/PenolPyrv_kinase-like_dom"/>
</dbReference>
<keyword evidence="5" id="KW-0456">Lyase</keyword>
<organism evidence="5 6">
    <name type="scientific">Actinomadura algeriensis</name>
    <dbReference type="NCBI Taxonomy" id="1679523"/>
    <lineage>
        <taxon>Bacteria</taxon>
        <taxon>Bacillati</taxon>
        <taxon>Actinomycetota</taxon>
        <taxon>Actinomycetes</taxon>
        <taxon>Streptosporangiales</taxon>
        <taxon>Thermomonosporaceae</taxon>
        <taxon>Actinomadura</taxon>
    </lineage>
</organism>
<comment type="cofactor">
    <cofactor evidence="1">
        <name>Mg(2+)</name>
        <dbReference type="ChEBI" id="CHEBI:18420"/>
    </cofactor>
</comment>
<feature type="region of interest" description="Disordered" evidence="4">
    <location>
        <begin position="1"/>
        <end position="20"/>
    </location>
</feature>
<dbReference type="RefSeq" id="WP_225961307.1">
    <property type="nucleotide sequence ID" value="NZ_JADBDZ010000001.1"/>
</dbReference>